<evidence type="ECO:0008006" key="11">
    <source>
        <dbReference type="Google" id="ProtNLM"/>
    </source>
</evidence>
<dbReference type="CDD" id="cd11061">
    <property type="entry name" value="CYP67-like"/>
    <property type="match status" value="1"/>
</dbReference>
<evidence type="ECO:0000256" key="6">
    <source>
        <dbReference type="PIRSR" id="PIRSR602401-1"/>
    </source>
</evidence>
<gene>
    <name evidence="9" type="ORF">APUU_51394A</name>
</gene>
<keyword evidence="5 6" id="KW-0408">Iron</keyword>
<dbReference type="AlphaFoldDB" id="A0A7R7XTN3"/>
<dbReference type="EMBL" id="AP024447">
    <property type="protein sequence ID" value="BCS26683.1"/>
    <property type="molecule type" value="Genomic_DNA"/>
</dbReference>
<evidence type="ECO:0000313" key="10">
    <source>
        <dbReference type="Proteomes" id="UP000654913"/>
    </source>
</evidence>
<keyword evidence="8" id="KW-0812">Transmembrane</keyword>
<evidence type="ECO:0000256" key="4">
    <source>
        <dbReference type="ARBA" id="ARBA00023002"/>
    </source>
</evidence>
<dbReference type="OrthoDB" id="2789670at2759"/>
<organism evidence="9 10">
    <name type="scientific">Aspergillus puulaauensis</name>
    <dbReference type="NCBI Taxonomy" id="1220207"/>
    <lineage>
        <taxon>Eukaryota</taxon>
        <taxon>Fungi</taxon>
        <taxon>Dikarya</taxon>
        <taxon>Ascomycota</taxon>
        <taxon>Pezizomycotina</taxon>
        <taxon>Eurotiomycetes</taxon>
        <taxon>Eurotiomycetidae</taxon>
        <taxon>Eurotiales</taxon>
        <taxon>Aspergillaceae</taxon>
        <taxon>Aspergillus</taxon>
    </lineage>
</organism>
<dbReference type="GO" id="GO:0004497">
    <property type="term" value="F:monooxygenase activity"/>
    <property type="evidence" value="ECO:0007669"/>
    <property type="project" value="UniProtKB-KW"/>
</dbReference>
<feature type="transmembrane region" description="Helical" evidence="8">
    <location>
        <begin position="20"/>
        <end position="46"/>
    </location>
</feature>
<dbReference type="GO" id="GO:0016705">
    <property type="term" value="F:oxidoreductase activity, acting on paired donors, with incorporation or reduction of molecular oxygen"/>
    <property type="evidence" value="ECO:0007669"/>
    <property type="project" value="InterPro"/>
</dbReference>
<dbReference type="KEGG" id="apuu:APUU_51394A"/>
<keyword evidence="8" id="KW-1133">Transmembrane helix</keyword>
<keyword evidence="8" id="KW-0472">Membrane</keyword>
<keyword evidence="6 7" id="KW-0349">Heme</keyword>
<protein>
    <recommendedName>
        <fullName evidence="11">Cytochrome P450</fullName>
    </recommendedName>
</protein>
<keyword evidence="4 7" id="KW-0560">Oxidoreductase</keyword>
<comment type="cofactor">
    <cofactor evidence="1 6">
        <name>heme</name>
        <dbReference type="ChEBI" id="CHEBI:30413"/>
    </cofactor>
</comment>
<accession>A0A7R7XTN3</accession>
<evidence type="ECO:0000256" key="2">
    <source>
        <dbReference type="ARBA" id="ARBA00010617"/>
    </source>
</evidence>
<feature type="binding site" description="axial binding residue" evidence="6">
    <location>
        <position position="482"/>
    </location>
    <ligand>
        <name>heme</name>
        <dbReference type="ChEBI" id="CHEBI:30413"/>
    </ligand>
    <ligandPart>
        <name>Fe</name>
        <dbReference type="ChEBI" id="CHEBI:18248"/>
    </ligandPart>
</feature>
<keyword evidence="10" id="KW-1185">Reference proteome</keyword>
<comment type="similarity">
    <text evidence="2 7">Belongs to the cytochrome P450 family.</text>
</comment>
<dbReference type="InterPro" id="IPR002401">
    <property type="entry name" value="Cyt_P450_E_grp-I"/>
</dbReference>
<dbReference type="RefSeq" id="XP_041558877.1">
    <property type="nucleotide sequence ID" value="XM_041706498.1"/>
</dbReference>
<proteinExistence type="inferred from homology"/>
<dbReference type="Pfam" id="PF00067">
    <property type="entry name" value="p450"/>
    <property type="match status" value="1"/>
</dbReference>
<dbReference type="GeneID" id="64976688"/>
<dbReference type="SUPFAM" id="SSF48264">
    <property type="entry name" value="Cytochrome P450"/>
    <property type="match status" value="1"/>
</dbReference>
<sequence length="542" mass="61647">MIHHCSSTSNQHKRNSSTMFAPLTFGGTALIAVTYFFILPVVHYFYDPKGFRKYNNFSPWSPFTDLRHVLLSSGGHRSRDIYEAHKKSPILRTGPNSLSFGDIRAVKDIYGHSTRVVKDKNYTILGGSHTQLFDVVEKHEHSRKRKTLSAAFAIKHLERWEFKVAYSTKRLLNAMDSHCTAPLPKGQTIPDPKDVTFDWGMWSNLFTIEAINNIAVSSRMDLLDKGTDEVTAQKMDGTTYTAAYRFSRDQLVLAQSVFVWDYKLYPWLAKLSNLTPKWRKVWNNAEPWGDVVYHQAVTRLKRSFTGEKLDDFFTSLMEDKQGNPNNLEWGEIISEVGAIINAGSDTTAIALTQVLAFLLQNPDILQQLREEVDAVLDDDEIIAPYDKVKNLPYLRACLDEGLRLSPPVSTGLLRRTPPEGASIMGEWIPGDTTVSMSAYAAHRDSTIYPDPEEFRPERWMDEDARKRMEPYFIPFSTGARGCLGRNISYLEQAVVLASIVHRYDFALSSPEWKLDVYEAFNLLVGEMPLKIWRRDLGGDVVA</sequence>
<dbReference type="InterPro" id="IPR001128">
    <property type="entry name" value="Cyt_P450"/>
</dbReference>
<evidence type="ECO:0000256" key="3">
    <source>
        <dbReference type="ARBA" id="ARBA00022723"/>
    </source>
</evidence>
<keyword evidence="7" id="KW-0503">Monooxygenase</keyword>
<dbReference type="GO" id="GO:0005506">
    <property type="term" value="F:iron ion binding"/>
    <property type="evidence" value="ECO:0007669"/>
    <property type="project" value="InterPro"/>
</dbReference>
<dbReference type="Proteomes" id="UP000654913">
    <property type="component" value="Chromosome 5"/>
</dbReference>
<dbReference type="PRINTS" id="PR00385">
    <property type="entry name" value="P450"/>
</dbReference>
<dbReference type="InterPro" id="IPR036396">
    <property type="entry name" value="Cyt_P450_sf"/>
</dbReference>
<evidence type="ECO:0000313" key="9">
    <source>
        <dbReference type="EMBL" id="BCS26683.1"/>
    </source>
</evidence>
<dbReference type="Gene3D" id="1.10.630.10">
    <property type="entry name" value="Cytochrome P450"/>
    <property type="match status" value="1"/>
</dbReference>
<dbReference type="PANTHER" id="PTHR24305">
    <property type="entry name" value="CYTOCHROME P450"/>
    <property type="match status" value="1"/>
</dbReference>
<dbReference type="PANTHER" id="PTHR24305:SF172">
    <property type="entry name" value="P450, PUTATIVE (EUROFUNG)-RELATED"/>
    <property type="match status" value="1"/>
</dbReference>
<reference evidence="9" key="2">
    <citation type="submission" date="2021-02" db="EMBL/GenBank/DDBJ databases">
        <title>Aspergillus puulaauensis MK2 genome sequence.</title>
        <authorList>
            <person name="Futagami T."/>
            <person name="Mori K."/>
            <person name="Kadooka C."/>
            <person name="Tanaka T."/>
        </authorList>
    </citation>
    <scope>NUCLEOTIDE SEQUENCE</scope>
    <source>
        <strain evidence="9">MK2</strain>
    </source>
</reference>
<dbReference type="PROSITE" id="PS00086">
    <property type="entry name" value="CYTOCHROME_P450"/>
    <property type="match status" value="1"/>
</dbReference>
<dbReference type="InterPro" id="IPR017972">
    <property type="entry name" value="Cyt_P450_CS"/>
</dbReference>
<dbReference type="PRINTS" id="PR00463">
    <property type="entry name" value="EP450I"/>
</dbReference>
<keyword evidence="3 6" id="KW-0479">Metal-binding</keyword>
<dbReference type="GO" id="GO:0020037">
    <property type="term" value="F:heme binding"/>
    <property type="evidence" value="ECO:0007669"/>
    <property type="project" value="InterPro"/>
</dbReference>
<evidence type="ECO:0000256" key="7">
    <source>
        <dbReference type="RuleBase" id="RU000461"/>
    </source>
</evidence>
<evidence type="ECO:0000256" key="8">
    <source>
        <dbReference type="SAM" id="Phobius"/>
    </source>
</evidence>
<reference evidence="9" key="1">
    <citation type="submission" date="2021-01" db="EMBL/GenBank/DDBJ databases">
        <authorList>
            <consortium name="Aspergillus puulaauensis MK2 genome sequencing consortium"/>
            <person name="Kazuki M."/>
            <person name="Futagami T."/>
        </authorList>
    </citation>
    <scope>NUCLEOTIDE SEQUENCE</scope>
    <source>
        <strain evidence="9">MK2</strain>
    </source>
</reference>
<dbReference type="InterPro" id="IPR050121">
    <property type="entry name" value="Cytochrome_P450_monoxygenase"/>
</dbReference>
<name>A0A7R7XTN3_9EURO</name>
<evidence type="ECO:0000256" key="1">
    <source>
        <dbReference type="ARBA" id="ARBA00001971"/>
    </source>
</evidence>
<evidence type="ECO:0000256" key="5">
    <source>
        <dbReference type="ARBA" id="ARBA00023004"/>
    </source>
</evidence>